<reference evidence="3" key="3">
    <citation type="submission" date="2020-12" db="UniProtKB">
        <authorList>
            <consortium name="EnsemblPlants"/>
        </authorList>
    </citation>
    <scope>IDENTIFICATION</scope>
</reference>
<dbReference type="Gramene" id="Pp3c13_3240V3.1">
    <property type="protein sequence ID" value="Pp3c13_3240V3.1"/>
    <property type="gene ID" value="Pp3c13_3240"/>
</dbReference>
<name>A0A2K1JKJ3_PHYPA</name>
<feature type="transmembrane region" description="Helical" evidence="1">
    <location>
        <begin position="36"/>
        <end position="67"/>
    </location>
</feature>
<reference evidence="2 4" key="1">
    <citation type="journal article" date="2008" name="Science">
        <title>The Physcomitrella genome reveals evolutionary insights into the conquest of land by plants.</title>
        <authorList>
            <person name="Rensing S."/>
            <person name="Lang D."/>
            <person name="Zimmer A."/>
            <person name="Terry A."/>
            <person name="Salamov A."/>
            <person name="Shapiro H."/>
            <person name="Nishiyama T."/>
            <person name="Perroud P.-F."/>
            <person name="Lindquist E."/>
            <person name="Kamisugi Y."/>
            <person name="Tanahashi T."/>
            <person name="Sakakibara K."/>
            <person name="Fujita T."/>
            <person name="Oishi K."/>
            <person name="Shin-I T."/>
            <person name="Kuroki Y."/>
            <person name="Toyoda A."/>
            <person name="Suzuki Y."/>
            <person name="Hashimoto A."/>
            <person name="Yamaguchi K."/>
            <person name="Sugano A."/>
            <person name="Kohara Y."/>
            <person name="Fujiyama A."/>
            <person name="Anterola A."/>
            <person name="Aoki S."/>
            <person name="Ashton N."/>
            <person name="Barbazuk W.B."/>
            <person name="Barker E."/>
            <person name="Bennetzen J."/>
            <person name="Bezanilla M."/>
            <person name="Blankenship R."/>
            <person name="Cho S.H."/>
            <person name="Dutcher S."/>
            <person name="Estelle M."/>
            <person name="Fawcett J.A."/>
            <person name="Gundlach H."/>
            <person name="Hanada K."/>
            <person name="Heyl A."/>
            <person name="Hicks K.A."/>
            <person name="Hugh J."/>
            <person name="Lohr M."/>
            <person name="Mayer K."/>
            <person name="Melkozernov A."/>
            <person name="Murata T."/>
            <person name="Nelson D."/>
            <person name="Pils B."/>
            <person name="Prigge M."/>
            <person name="Reiss B."/>
            <person name="Renner T."/>
            <person name="Rombauts S."/>
            <person name="Rushton P."/>
            <person name="Sanderfoot A."/>
            <person name="Schween G."/>
            <person name="Shiu S.-H."/>
            <person name="Stueber K."/>
            <person name="Theodoulou F.L."/>
            <person name="Tu H."/>
            <person name="Van de Peer Y."/>
            <person name="Verrier P.J."/>
            <person name="Waters E."/>
            <person name="Wood A."/>
            <person name="Yang L."/>
            <person name="Cove D."/>
            <person name="Cuming A."/>
            <person name="Hasebe M."/>
            <person name="Lucas S."/>
            <person name="Mishler D.B."/>
            <person name="Reski R."/>
            <person name="Grigoriev I."/>
            <person name="Quatrano R.S."/>
            <person name="Boore J.L."/>
        </authorList>
    </citation>
    <scope>NUCLEOTIDE SEQUENCE [LARGE SCALE GENOMIC DNA]</scope>
    <source>
        <strain evidence="3 4">cv. Gransden 2004</strain>
    </source>
</reference>
<evidence type="ECO:0000313" key="2">
    <source>
        <dbReference type="EMBL" id="PNR42084.1"/>
    </source>
</evidence>
<keyword evidence="4" id="KW-1185">Reference proteome</keyword>
<dbReference type="Proteomes" id="UP000006727">
    <property type="component" value="Chromosome 13"/>
</dbReference>
<organism evidence="2">
    <name type="scientific">Physcomitrium patens</name>
    <name type="common">Spreading-leaved earth moss</name>
    <name type="synonym">Physcomitrella patens</name>
    <dbReference type="NCBI Taxonomy" id="3218"/>
    <lineage>
        <taxon>Eukaryota</taxon>
        <taxon>Viridiplantae</taxon>
        <taxon>Streptophyta</taxon>
        <taxon>Embryophyta</taxon>
        <taxon>Bryophyta</taxon>
        <taxon>Bryophytina</taxon>
        <taxon>Bryopsida</taxon>
        <taxon>Funariidae</taxon>
        <taxon>Funariales</taxon>
        <taxon>Funariaceae</taxon>
        <taxon>Physcomitrium</taxon>
    </lineage>
</organism>
<dbReference type="STRING" id="3218.A0A2K1JKJ3"/>
<evidence type="ECO:0000256" key="1">
    <source>
        <dbReference type="SAM" id="Phobius"/>
    </source>
</evidence>
<dbReference type="EMBL" id="ABEU02000013">
    <property type="protein sequence ID" value="PNR42084.1"/>
    <property type="molecule type" value="Genomic_DNA"/>
</dbReference>
<protein>
    <submittedName>
        <fullName evidence="2 3">Uncharacterized protein</fullName>
    </submittedName>
</protein>
<sequence length="69" mass="7659">MEILITKTHPCLAVRVTKVSSSEKPSEESLNAFESIIFTLLSTCSMLFMISASDLIAMYLVTMCLIIEL</sequence>
<accession>A0A2K1JKJ3</accession>
<keyword evidence="1" id="KW-0812">Transmembrane</keyword>
<keyword evidence="1" id="KW-0472">Membrane</keyword>
<dbReference type="InParanoid" id="A0A2K1JKJ3"/>
<evidence type="ECO:0000313" key="4">
    <source>
        <dbReference type="Proteomes" id="UP000006727"/>
    </source>
</evidence>
<reference evidence="2 4" key="2">
    <citation type="journal article" date="2018" name="Plant J.">
        <title>The Physcomitrella patens chromosome-scale assembly reveals moss genome structure and evolution.</title>
        <authorList>
            <person name="Lang D."/>
            <person name="Ullrich K.K."/>
            <person name="Murat F."/>
            <person name="Fuchs J."/>
            <person name="Jenkins J."/>
            <person name="Haas F.B."/>
            <person name="Piednoel M."/>
            <person name="Gundlach H."/>
            <person name="Van Bel M."/>
            <person name="Meyberg R."/>
            <person name="Vives C."/>
            <person name="Morata J."/>
            <person name="Symeonidi A."/>
            <person name="Hiss M."/>
            <person name="Muchero W."/>
            <person name="Kamisugi Y."/>
            <person name="Saleh O."/>
            <person name="Blanc G."/>
            <person name="Decker E.L."/>
            <person name="van Gessel N."/>
            <person name="Grimwood J."/>
            <person name="Hayes R.D."/>
            <person name="Graham S.W."/>
            <person name="Gunter L.E."/>
            <person name="McDaniel S.F."/>
            <person name="Hoernstein S.N.W."/>
            <person name="Larsson A."/>
            <person name="Li F.W."/>
            <person name="Perroud P.F."/>
            <person name="Phillips J."/>
            <person name="Ranjan P."/>
            <person name="Rokshar D.S."/>
            <person name="Rothfels C.J."/>
            <person name="Schneider L."/>
            <person name="Shu S."/>
            <person name="Stevenson D.W."/>
            <person name="Thummler F."/>
            <person name="Tillich M."/>
            <person name="Villarreal Aguilar J.C."/>
            <person name="Widiez T."/>
            <person name="Wong G.K."/>
            <person name="Wymore A."/>
            <person name="Zhang Y."/>
            <person name="Zimmer A.D."/>
            <person name="Quatrano R.S."/>
            <person name="Mayer K.F.X."/>
            <person name="Goodstein D."/>
            <person name="Casacuberta J.M."/>
            <person name="Vandepoele K."/>
            <person name="Reski R."/>
            <person name="Cuming A.C."/>
            <person name="Tuskan G.A."/>
            <person name="Maumus F."/>
            <person name="Salse J."/>
            <person name="Schmutz J."/>
            <person name="Rensing S.A."/>
        </authorList>
    </citation>
    <scope>NUCLEOTIDE SEQUENCE [LARGE SCALE GENOMIC DNA]</scope>
    <source>
        <strain evidence="3 4">cv. Gransden 2004</strain>
    </source>
</reference>
<proteinExistence type="predicted"/>
<dbReference type="EnsemblPlants" id="Pp3c13_3240V3.1">
    <property type="protein sequence ID" value="Pp3c13_3240V3.1"/>
    <property type="gene ID" value="Pp3c13_3240"/>
</dbReference>
<keyword evidence="1" id="KW-1133">Transmembrane helix</keyword>
<dbReference type="AlphaFoldDB" id="A0A2K1JKJ3"/>
<evidence type="ECO:0000313" key="3">
    <source>
        <dbReference type="EnsemblPlants" id="Pp3c13_3240V3.1"/>
    </source>
</evidence>
<gene>
    <name evidence="2" type="ORF">PHYPA_016913</name>
</gene>